<keyword evidence="3" id="KW-1185">Reference proteome</keyword>
<gene>
    <name evidence="2" type="ORF">KIN20_019647</name>
</gene>
<dbReference type="Proteomes" id="UP001196413">
    <property type="component" value="Unassembled WGS sequence"/>
</dbReference>
<feature type="region of interest" description="Disordered" evidence="1">
    <location>
        <begin position="44"/>
        <end position="69"/>
    </location>
</feature>
<sequence length="69" mass="7896">MGIDINHKHDRKVRRTAPRSEDPYLRILAKSIIVHSCAISLWSSPSKGRTTVDNRLKSPSLKKTETLER</sequence>
<dbReference type="AlphaFoldDB" id="A0AAD5N2F4"/>
<name>A0AAD5N2F4_PARTN</name>
<feature type="compositionally biased region" description="Basic and acidic residues" evidence="1">
    <location>
        <begin position="50"/>
        <end position="69"/>
    </location>
</feature>
<dbReference type="Gene3D" id="3.100.10.10">
    <property type="match status" value="1"/>
</dbReference>
<evidence type="ECO:0000256" key="1">
    <source>
        <dbReference type="SAM" id="MobiDB-lite"/>
    </source>
</evidence>
<dbReference type="EMBL" id="JAHQIW010003923">
    <property type="protein sequence ID" value="KAJ1360621.1"/>
    <property type="molecule type" value="Genomic_DNA"/>
</dbReference>
<organism evidence="2 3">
    <name type="scientific">Parelaphostrongylus tenuis</name>
    <name type="common">Meningeal worm</name>
    <dbReference type="NCBI Taxonomy" id="148309"/>
    <lineage>
        <taxon>Eukaryota</taxon>
        <taxon>Metazoa</taxon>
        <taxon>Ecdysozoa</taxon>
        <taxon>Nematoda</taxon>
        <taxon>Chromadorea</taxon>
        <taxon>Rhabditida</taxon>
        <taxon>Rhabditina</taxon>
        <taxon>Rhabditomorpha</taxon>
        <taxon>Strongyloidea</taxon>
        <taxon>Metastrongylidae</taxon>
        <taxon>Parelaphostrongylus</taxon>
    </lineage>
</organism>
<protein>
    <submittedName>
        <fullName evidence="2">Uncharacterized protein</fullName>
    </submittedName>
</protein>
<proteinExistence type="predicted"/>
<accession>A0AAD5N2F4</accession>
<reference evidence="2" key="1">
    <citation type="submission" date="2021-06" db="EMBL/GenBank/DDBJ databases">
        <title>Parelaphostrongylus tenuis whole genome reference sequence.</title>
        <authorList>
            <person name="Garwood T.J."/>
            <person name="Larsen P.A."/>
            <person name="Fountain-Jones N.M."/>
            <person name="Garbe J.R."/>
            <person name="Macchietto M.G."/>
            <person name="Kania S.A."/>
            <person name="Gerhold R.W."/>
            <person name="Richards J.E."/>
            <person name="Wolf T.M."/>
        </authorList>
    </citation>
    <scope>NUCLEOTIDE SEQUENCE</scope>
    <source>
        <strain evidence="2">MNPRO001-30</strain>
        <tissue evidence="2">Meninges</tissue>
    </source>
</reference>
<evidence type="ECO:0000313" key="3">
    <source>
        <dbReference type="Proteomes" id="UP001196413"/>
    </source>
</evidence>
<comment type="caution">
    <text evidence="2">The sequence shown here is derived from an EMBL/GenBank/DDBJ whole genome shotgun (WGS) entry which is preliminary data.</text>
</comment>
<evidence type="ECO:0000313" key="2">
    <source>
        <dbReference type="EMBL" id="KAJ1360621.1"/>
    </source>
</evidence>